<feature type="transmembrane region" description="Helical" evidence="7">
    <location>
        <begin position="308"/>
        <end position="325"/>
    </location>
</feature>
<keyword evidence="3" id="KW-1003">Cell membrane</keyword>
<feature type="transmembrane region" description="Helical" evidence="7">
    <location>
        <begin position="429"/>
        <end position="454"/>
    </location>
</feature>
<sequence length="528" mass="56260">MNAANRDDLLFALTTTAAALLGLVVAWSLGIGHPWWAAMTLWLVAQPTRGLLLERAIARLAGTAIGAVIGSTILLMAAGDRLIVLVALAIWLSLCAAGGSVFRHFRTYAFVLAGYSAAIIALFGLAQHGGDASVPADRIYATVIGILCSVLVSVIIVRPSDDRRLAAELEDLVGRCLDRIETFLVCRTAPAPEPLLHDLLVLDRGADDSAAGSARERRAAWQVRRTSGVLLELLALTPTTKRSPHPAAPSGDCGGARIKRLCALAEAQGQSRLASRVHELGEAMTGPTLAWNLRGRLATVDPRRVARAALRPLLAFSIASAIWLATDWREGTVMVMTAALFSSLFSSHRDGNRALLDALLGSVLGAIIGAAFRLFVLPPDDVVISVIQLLPILLAGAWFMRVRRTAKPAIDFTMTLLLIAQPLSPPTSFSATLGASAAIIAGIVIAFGAFRVFVPASVAVSRRSLWQRIERLAAQRRMAPNPMAANHNRAALREAVLRLLHTTPPDRIDAALALAVLADAKRDSCVPR</sequence>
<name>A0A7W9F2T9_9SPHN</name>
<keyword evidence="4 7" id="KW-0812">Transmembrane</keyword>
<feature type="transmembrane region" description="Helical" evidence="7">
    <location>
        <begin position="82"/>
        <end position="102"/>
    </location>
</feature>
<organism evidence="8 9">
    <name type="scientific">Sphingomonas prati</name>
    <dbReference type="NCBI Taxonomy" id="1843237"/>
    <lineage>
        <taxon>Bacteria</taxon>
        <taxon>Pseudomonadati</taxon>
        <taxon>Pseudomonadota</taxon>
        <taxon>Alphaproteobacteria</taxon>
        <taxon>Sphingomonadales</taxon>
        <taxon>Sphingomonadaceae</taxon>
        <taxon>Sphingomonas</taxon>
    </lineage>
</organism>
<feature type="transmembrane region" description="Helical" evidence="7">
    <location>
        <begin position="109"/>
        <end position="127"/>
    </location>
</feature>
<dbReference type="Pfam" id="PF04632">
    <property type="entry name" value="FUSC"/>
    <property type="match status" value="2"/>
</dbReference>
<keyword evidence="9" id="KW-1185">Reference proteome</keyword>
<dbReference type="PANTHER" id="PTHR30509:SF9">
    <property type="entry name" value="MULTIDRUG RESISTANCE PROTEIN MDTO"/>
    <property type="match status" value="1"/>
</dbReference>
<evidence type="ECO:0000256" key="5">
    <source>
        <dbReference type="ARBA" id="ARBA00022989"/>
    </source>
</evidence>
<evidence type="ECO:0000313" key="9">
    <source>
        <dbReference type="Proteomes" id="UP000546701"/>
    </source>
</evidence>
<evidence type="ECO:0000256" key="4">
    <source>
        <dbReference type="ARBA" id="ARBA00022692"/>
    </source>
</evidence>
<evidence type="ECO:0000256" key="2">
    <source>
        <dbReference type="ARBA" id="ARBA00022448"/>
    </source>
</evidence>
<dbReference type="OrthoDB" id="9807111at2"/>
<dbReference type="AlphaFoldDB" id="A0A7W9F2T9"/>
<protein>
    <submittedName>
        <fullName evidence="8">Putative membrane protein YccC</fullName>
    </submittedName>
</protein>
<keyword evidence="2" id="KW-0813">Transport</keyword>
<evidence type="ECO:0000256" key="3">
    <source>
        <dbReference type="ARBA" id="ARBA00022475"/>
    </source>
</evidence>
<feature type="transmembrane region" description="Helical" evidence="7">
    <location>
        <begin position="20"/>
        <end position="44"/>
    </location>
</feature>
<dbReference type="EMBL" id="JACIJR010000009">
    <property type="protein sequence ID" value="MBB5730758.1"/>
    <property type="molecule type" value="Genomic_DNA"/>
</dbReference>
<dbReference type="InterPro" id="IPR006726">
    <property type="entry name" value="PHBA_efflux_AaeB/fusaric-R"/>
</dbReference>
<evidence type="ECO:0000256" key="1">
    <source>
        <dbReference type="ARBA" id="ARBA00004651"/>
    </source>
</evidence>
<feature type="transmembrane region" description="Helical" evidence="7">
    <location>
        <begin position="354"/>
        <end position="376"/>
    </location>
</feature>
<keyword evidence="6 7" id="KW-0472">Membrane</keyword>
<proteinExistence type="predicted"/>
<evidence type="ECO:0000256" key="6">
    <source>
        <dbReference type="ARBA" id="ARBA00023136"/>
    </source>
</evidence>
<feature type="transmembrane region" description="Helical" evidence="7">
    <location>
        <begin position="382"/>
        <end position="399"/>
    </location>
</feature>
<feature type="transmembrane region" description="Helical" evidence="7">
    <location>
        <begin position="139"/>
        <end position="157"/>
    </location>
</feature>
<evidence type="ECO:0000256" key="7">
    <source>
        <dbReference type="SAM" id="Phobius"/>
    </source>
</evidence>
<dbReference type="Proteomes" id="UP000546701">
    <property type="component" value="Unassembled WGS sequence"/>
</dbReference>
<feature type="transmembrane region" description="Helical" evidence="7">
    <location>
        <begin position="56"/>
        <end position="76"/>
    </location>
</feature>
<comment type="subcellular location">
    <subcellularLocation>
        <location evidence="1">Cell membrane</location>
        <topology evidence="1">Multi-pass membrane protein</topology>
    </subcellularLocation>
</comment>
<reference evidence="8 9" key="1">
    <citation type="submission" date="2020-08" db="EMBL/GenBank/DDBJ databases">
        <title>Genomic Encyclopedia of Type Strains, Phase IV (KMG-IV): sequencing the most valuable type-strain genomes for metagenomic binning, comparative biology and taxonomic classification.</title>
        <authorList>
            <person name="Goeker M."/>
        </authorList>
    </citation>
    <scope>NUCLEOTIDE SEQUENCE [LARGE SCALE GENOMIC DNA]</scope>
    <source>
        <strain evidence="8 9">DSM 103336</strain>
    </source>
</reference>
<gene>
    <name evidence="8" type="ORF">FHS99_003265</name>
</gene>
<dbReference type="GO" id="GO:0005886">
    <property type="term" value="C:plasma membrane"/>
    <property type="evidence" value="ECO:0007669"/>
    <property type="project" value="UniProtKB-SubCell"/>
</dbReference>
<comment type="caution">
    <text evidence="8">The sequence shown here is derived from an EMBL/GenBank/DDBJ whole genome shotgun (WGS) entry which is preliminary data.</text>
</comment>
<dbReference type="GO" id="GO:0022857">
    <property type="term" value="F:transmembrane transporter activity"/>
    <property type="evidence" value="ECO:0007669"/>
    <property type="project" value="InterPro"/>
</dbReference>
<accession>A0A7W9F2T9</accession>
<keyword evidence="5 7" id="KW-1133">Transmembrane helix</keyword>
<dbReference type="RefSeq" id="WP_157177851.1">
    <property type="nucleotide sequence ID" value="NZ_BMJP01000007.1"/>
</dbReference>
<evidence type="ECO:0000313" key="8">
    <source>
        <dbReference type="EMBL" id="MBB5730758.1"/>
    </source>
</evidence>
<dbReference type="PANTHER" id="PTHR30509">
    <property type="entry name" value="P-HYDROXYBENZOIC ACID EFFLUX PUMP SUBUNIT-RELATED"/>
    <property type="match status" value="1"/>
</dbReference>